<gene>
    <name evidence="2" type="ORF">E2562_032984</name>
</gene>
<protein>
    <submittedName>
        <fullName evidence="2">Uncharacterized protein</fullName>
    </submittedName>
</protein>
<dbReference type="EMBL" id="SPHZ02000008">
    <property type="protein sequence ID" value="KAF0904206.1"/>
    <property type="molecule type" value="Genomic_DNA"/>
</dbReference>
<reference evidence="2 3" key="1">
    <citation type="submission" date="2019-11" db="EMBL/GenBank/DDBJ databases">
        <title>Whole genome sequence of Oryza granulata.</title>
        <authorList>
            <person name="Li W."/>
        </authorList>
    </citation>
    <scope>NUCLEOTIDE SEQUENCE [LARGE SCALE GENOMIC DNA]</scope>
    <source>
        <strain evidence="3">cv. Menghai</strain>
        <tissue evidence="2">Leaf</tissue>
    </source>
</reference>
<feature type="region of interest" description="Disordered" evidence="1">
    <location>
        <begin position="1"/>
        <end position="62"/>
    </location>
</feature>
<feature type="compositionally biased region" description="Basic and acidic residues" evidence="1">
    <location>
        <begin position="37"/>
        <end position="53"/>
    </location>
</feature>
<dbReference type="Proteomes" id="UP000479710">
    <property type="component" value="Unassembled WGS sequence"/>
</dbReference>
<dbReference type="AlphaFoldDB" id="A0A6G1CVK9"/>
<name>A0A6G1CVK9_9ORYZ</name>
<organism evidence="2 3">
    <name type="scientific">Oryza meyeriana var. granulata</name>
    <dbReference type="NCBI Taxonomy" id="110450"/>
    <lineage>
        <taxon>Eukaryota</taxon>
        <taxon>Viridiplantae</taxon>
        <taxon>Streptophyta</taxon>
        <taxon>Embryophyta</taxon>
        <taxon>Tracheophyta</taxon>
        <taxon>Spermatophyta</taxon>
        <taxon>Magnoliopsida</taxon>
        <taxon>Liliopsida</taxon>
        <taxon>Poales</taxon>
        <taxon>Poaceae</taxon>
        <taxon>BOP clade</taxon>
        <taxon>Oryzoideae</taxon>
        <taxon>Oryzeae</taxon>
        <taxon>Oryzinae</taxon>
        <taxon>Oryza</taxon>
        <taxon>Oryza meyeriana</taxon>
    </lineage>
</organism>
<evidence type="ECO:0000256" key="1">
    <source>
        <dbReference type="SAM" id="MobiDB-lite"/>
    </source>
</evidence>
<evidence type="ECO:0000313" key="3">
    <source>
        <dbReference type="Proteomes" id="UP000479710"/>
    </source>
</evidence>
<proteinExistence type="predicted"/>
<accession>A0A6G1CVK9</accession>
<sequence length="62" mass="6995">MGMVNRAHEETEMTDRGSEKMGMVETSQVAGGSGDHPGQEQRWWRLRRWDNKKTSCKTGANG</sequence>
<evidence type="ECO:0000313" key="2">
    <source>
        <dbReference type="EMBL" id="KAF0904206.1"/>
    </source>
</evidence>
<comment type="caution">
    <text evidence="2">The sequence shown here is derived from an EMBL/GenBank/DDBJ whole genome shotgun (WGS) entry which is preliminary data.</text>
</comment>
<keyword evidence="3" id="KW-1185">Reference proteome</keyword>
<feature type="compositionally biased region" description="Basic and acidic residues" evidence="1">
    <location>
        <begin position="1"/>
        <end position="19"/>
    </location>
</feature>